<dbReference type="InterPro" id="IPR020835">
    <property type="entry name" value="Catalase_sf"/>
</dbReference>
<reference evidence="3" key="1">
    <citation type="journal article" date="2019" name="Int. J. Syst. Evol. Microbiol.">
        <title>The Global Catalogue of Microorganisms (GCM) 10K type strain sequencing project: providing services to taxonomists for standard genome sequencing and annotation.</title>
        <authorList>
            <consortium name="The Broad Institute Genomics Platform"/>
            <consortium name="The Broad Institute Genome Sequencing Center for Infectious Disease"/>
            <person name="Wu L."/>
            <person name="Ma J."/>
        </authorList>
    </citation>
    <scope>NUCLEOTIDE SEQUENCE [LARGE SCALE GENOMIC DNA]</scope>
    <source>
        <strain evidence="3">CCUG 59685</strain>
    </source>
</reference>
<name>A0ABW3GEC4_9PROT</name>
<protein>
    <submittedName>
        <fullName evidence="2">Catalase family protein</fullName>
    </submittedName>
</protein>
<dbReference type="EMBL" id="JBHTJW010000002">
    <property type="protein sequence ID" value="MFD0928802.1"/>
    <property type="molecule type" value="Genomic_DNA"/>
</dbReference>
<dbReference type="SUPFAM" id="SSF56634">
    <property type="entry name" value="Heme-dependent catalase-like"/>
    <property type="match status" value="1"/>
</dbReference>
<keyword evidence="3" id="KW-1185">Reference proteome</keyword>
<evidence type="ECO:0000313" key="2">
    <source>
        <dbReference type="EMBL" id="MFD0928802.1"/>
    </source>
</evidence>
<accession>A0ABW3GEC4</accession>
<gene>
    <name evidence="2" type="ORF">ACFQ1T_03310</name>
</gene>
<dbReference type="Proteomes" id="UP001597106">
    <property type="component" value="Unassembled WGS sequence"/>
</dbReference>
<evidence type="ECO:0000256" key="1">
    <source>
        <dbReference type="ARBA" id="ARBA00002974"/>
    </source>
</evidence>
<organism evidence="2 3">
    <name type="scientific">Methylophilus glucosoxydans</name>
    <dbReference type="NCBI Taxonomy" id="752553"/>
    <lineage>
        <taxon>Bacteria</taxon>
        <taxon>Pseudomonadati</taxon>
        <taxon>Pseudomonadota</taxon>
        <taxon>Betaproteobacteria</taxon>
        <taxon>Nitrosomonadales</taxon>
        <taxon>Methylophilaceae</taxon>
        <taxon>Methylophilus</taxon>
    </lineage>
</organism>
<dbReference type="Gene3D" id="2.40.180.10">
    <property type="entry name" value="Catalase core domain"/>
    <property type="match status" value="1"/>
</dbReference>
<dbReference type="PANTHER" id="PTHR36195:SF4">
    <property type="entry name" value="DOMAIN PROTEIN, PUTATIVE (AFU_ORTHOLOGUE AFUA_5G01990)-RELATED"/>
    <property type="match status" value="1"/>
</dbReference>
<dbReference type="PANTHER" id="PTHR36195">
    <property type="entry name" value="DOMAIN PROTEIN, PUTATIVE (AFU_ORTHOLOGUE AFUA_5G01990)-RELATED-RELATED"/>
    <property type="match status" value="1"/>
</dbReference>
<comment type="caution">
    <text evidence="2">The sequence shown here is derived from an EMBL/GenBank/DDBJ whole genome shotgun (WGS) entry which is preliminary data.</text>
</comment>
<dbReference type="CDD" id="cd08152">
    <property type="entry name" value="y4iL_like"/>
    <property type="match status" value="1"/>
</dbReference>
<evidence type="ECO:0000313" key="3">
    <source>
        <dbReference type="Proteomes" id="UP001597106"/>
    </source>
</evidence>
<dbReference type="RefSeq" id="WP_379073947.1">
    <property type="nucleotide sequence ID" value="NZ_JBHTJW010000002.1"/>
</dbReference>
<proteinExistence type="predicted"/>
<comment type="function">
    <text evidence="1">Decomposes hydrogen peroxide into water and oxygen; serves to protect cells from the toxic effects of hydrogen peroxide.</text>
</comment>
<sequence>MQQTDQFVVSPLSYQPDYEVVATTERTCQQHLQQTLHKLSEISSQAATHAARSVHLKSHGLLTAEMQIYDQLPPAYAQGLFARPQTLPLIMRFSTVPGDILHDKPGTPRSLALKVVGVEGERLPGSEDAITQNFLFVNGASFLSSSVQVFLNNLKHLACSPNTSTELRHFLAQLFRSTAHLVESLKYGQQSQLNHLYQSQETNLLGETYISQDPIMYGDYMAKIAVVPIAHDLIALSNKPIDLFASDGLRKSIVDFFIKRTAVWELRVQLCTDLQTMPIEDATIIWPEEHSPYIPVARITAKPQIAWSPYRSRLIDDGMLFSPWQGLASHRPLGSVTRLRKMNYEMAKNLHALQENGRICEPKHLDDLC</sequence>